<reference evidence="3" key="1">
    <citation type="submission" date="2023-08" db="EMBL/GenBank/DDBJ databases">
        <authorList>
            <person name="Audoor S."/>
            <person name="Bilcke G."/>
        </authorList>
    </citation>
    <scope>NUCLEOTIDE SEQUENCE</scope>
</reference>
<name>A0AAD2CEM0_9STRA</name>
<feature type="transmembrane region" description="Helical" evidence="2">
    <location>
        <begin position="1018"/>
        <end position="1038"/>
    </location>
</feature>
<feature type="transmembrane region" description="Helical" evidence="2">
    <location>
        <begin position="271"/>
        <end position="289"/>
    </location>
</feature>
<evidence type="ECO:0000256" key="2">
    <source>
        <dbReference type="SAM" id="Phobius"/>
    </source>
</evidence>
<dbReference type="Proteomes" id="UP001295423">
    <property type="component" value="Unassembled WGS sequence"/>
</dbReference>
<feature type="transmembrane region" description="Helical" evidence="2">
    <location>
        <begin position="949"/>
        <end position="973"/>
    </location>
</feature>
<feature type="transmembrane region" description="Helical" evidence="2">
    <location>
        <begin position="1050"/>
        <end position="1071"/>
    </location>
</feature>
<feature type="transmembrane region" description="Helical" evidence="2">
    <location>
        <begin position="798"/>
        <end position="817"/>
    </location>
</feature>
<feature type="transmembrane region" description="Helical" evidence="2">
    <location>
        <begin position="829"/>
        <end position="847"/>
    </location>
</feature>
<feature type="compositionally biased region" description="Polar residues" evidence="1">
    <location>
        <begin position="50"/>
        <end position="71"/>
    </location>
</feature>
<feature type="transmembrane region" description="Helical" evidence="2">
    <location>
        <begin position="1083"/>
        <end position="1105"/>
    </location>
</feature>
<feature type="transmembrane region" description="Helical" evidence="2">
    <location>
        <begin position="239"/>
        <end position="259"/>
    </location>
</feature>
<feature type="region of interest" description="Disordered" evidence="1">
    <location>
        <begin position="1"/>
        <end position="71"/>
    </location>
</feature>
<feature type="transmembrane region" description="Helical" evidence="2">
    <location>
        <begin position="630"/>
        <end position="650"/>
    </location>
</feature>
<comment type="caution">
    <text evidence="3">The sequence shown here is derived from an EMBL/GenBank/DDBJ whole genome shotgun (WGS) entry which is preliminary data.</text>
</comment>
<feature type="transmembrane region" description="Helical" evidence="2">
    <location>
        <begin position="917"/>
        <end position="937"/>
    </location>
</feature>
<proteinExistence type="predicted"/>
<gene>
    <name evidence="3" type="ORF">CYCCA115_LOCUS2549</name>
</gene>
<dbReference type="PANTHER" id="PTHR35313">
    <property type="entry name" value="NO EXINE FORMATION 1"/>
    <property type="match status" value="1"/>
</dbReference>
<keyword evidence="2" id="KW-1133">Transmembrane helix</keyword>
<dbReference type="PANTHER" id="PTHR35313:SF1">
    <property type="entry name" value="NO EXINE FORMATION 1"/>
    <property type="match status" value="1"/>
</dbReference>
<feature type="transmembrane region" description="Helical" evidence="2">
    <location>
        <begin position="197"/>
        <end position="219"/>
    </location>
</feature>
<evidence type="ECO:0000256" key="1">
    <source>
        <dbReference type="SAM" id="MobiDB-lite"/>
    </source>
</evidence>
<feature type="transmembrane region" description="Helical" evidence="2">
    <location>
        <begin position="699"/>
        <end position="720"/>
    </location>
</feature>
<feature type="transmembrane region" description="Helical" evidence="2">
    <location>
        <begin position="1223"/>
        <end position="1241"/>
    </location>
</feature>
<feature type="transmembrane region" description="Helical" evidence="2">
    <location>
        <begin position="487"/>
        <end position="504"/>
    </location>
</feature>
<feature type="transmembrane region" description="Helical" evidence="2">
    <location>
        <begin position="131"/>
        <end position="151"/>
    </location>
</feature>
<feature type="transmembrane region" description="Helical" evidence="2">
    <location>
        <begin position="552"/>
        <end position="572"/>
    </location>
</feature>
<keyword evidence="2" id="KW-0812">Transmembrane</keyword>
<feature type="transmembrane region" description="Helical" evidence="2">
    <location>
        <begin position="1149"/>
        <end position="1170"/>
    </location>
</feature>
<feature type="transmembrane region" description="Helical" evidence="2">
    <location>
        <begin position="511"/>
        <end position="532"/>
    </location>
</feature>
<protein>
    <submittedName>
        <fullName evidence="3">Uncharacterized protein</fullName>
    </submittedName>
</protein>
<feature type="transmembrane region" description="Helical" evidence="2">
    <location>
        <begin position="310"/>
        <end position="329"/>
    </location>
</feature>
<feature type="transmembrane region" description="Helical" evidence="2">
    <location>
        <begin position="163"/>
        <end position="185"/>
    </location>
</feature>
<evidence type="ECO:0000313" key="3">
    <source>
        <dbReference type="EMBL" id="CAJ1931796.1"/>
    </source>
</evidence>
<keyword evidence="2" id="KW-0472">Membrane</keyword>
<feature type="transmembrane region" description="Helical" evidence="2">
    <location>
        <begin position="349"/>
        <end position="366"/>
    </location>
</feature>
<feature type="transmembrane region" description="Helical" evidence="2">
    <location>
        <begin position="881"/>
        <end position="897"/>
    </location>
</feature>
<feature type="transmembrane region" description="Helical" evidence="2">
    <location>
        <begin position="985"/>
        <end position="1006"/>
    </location>
</feature>
<feature type="transmembrane region" description="Helical" evidence="2">
    <location>
        <begin position="428"/>
        <end position="448"/>
    </location>
</feature>
<dbReference type="EMBL" id="CAKOGP040000180">
    <property type="protein sequence ID" value="CAJ1931796.1"/>
    <property type="molecule type" value="Genomic_DNA"/>
</dbReference>
<feature type="transmembrane region" description="Helical" evidence="2">
    <location>
        <begin position="748"/>
        <end position="772"/>
    </location>
</feature>
<keyword evidence="4" id="KW-1185">Reference proteome</keyword>
<feature type="transmembrane region" description="Helical" evidence="2">
    <location>
        <begin position="662"/>
        <end position="679"/>
    </location>
</feature>
<organism evidence="3 4">
    <name type="scientific">Cylindrotheca closterium</name>
    <dbReference type="NCBI Taxonomy" id="2856"/>
    <lineage>
        <taxon>Eukaryota</taxon>
        <taxon>Sar</taxon>
        <taxon>Stramenopiles</taxon>
        <taxon>Ochrophyta</taxon>
        <taxon>Bacillariophyta</taxon>
        <taxon>Bacillariophyceae</taxon>
        <taxon>Bacillariophycidae</taxon>
        <taxon>Bacillariales</taxon>
        <taxon>Bacillariaceae</taxon>
        <taxon>Cylindrotheca</taxon>
    </lineage>
</organism>
<feature type="transmembrane region" description="Helical" evidence="2">
    <location>
        <begin position="584"/>
        <end position="602"/>
    </location>
</feature>
<accession>A0AAD2CEM0</accession>
<evidence type="ECO:0000313" key="4">
    <source>
        <dbReference type="Proteomes" id="UP001295423"/>
    </source>
</evidence>
<sequence>MIPPPPPPRNQSAGSSAPISRRDVPRSSYASVPSPPEIPSNPQEREPYGQVNSTSHNVSQRRANSNSATLDSAPTYGYGAASSSSYVMPPTSYAKPQPPVTKRSSIAADKPLLYRHNSQSLTALCTTFASLLWWHESAIIIQIFAFVGLILYGMDLCNARDSLAVSVWIAAFVLTMASGIGSLLLVDDADAVGVNMLLYLLQLLVEGVLFFSMACWITLQFQWLHIDMPDMAMNMERSLHSLIPPMAAAILTCHSLRLLLDSWGIDKVAIFAPHLFAVLMALGMLALGCRRSSYDVTPSNPNPRYAISSSIARIHSVLLLLMPGTMHVLNFRRRIFSQYASLDTAFDLILVWIVPYLLHCCILIFVEQSPYEMRNQIFPNRGQKTLQGTAVPVGASILASLAMQQRYLLPLCHAISYRFHGHSSASTWVLSTYLTVSTICALFAMWTWGRQSTVTNEPLFGEYHEDVVQLSICACGLLAGKAFGMPWNLTPLPTLAFLGLSIWFSTKMLRYLCIFLFVIYATGVVLFTYRFASIDLTVPLVVPGVELGLVRFGELEVFASLFIGLVVGFAVRPTGGVGADILKYIDVPGICFIVYVLLLDALELTLLKRPAPLDYVGQEFMEGTDGNGYLYDHTAVFFTSIVAAGVSSLLRRTTVISKKSSVIVVSIAIGKAVAAFIDMNEQDSKVRNDPQQKQLAHRAFYRSICASILCIVMLGPRAFLSRIYIKSSSRYKRSISDGRQLGSVPKRAFQFVVVYSLVVLPFALVSSVPMVLTPVTMVVSSHYEGGAYYAMAPPVSEMFGFAVALWGMACFSTLNHYFPEGGCETWKKVAALAILMGAGIAASAPSVPEWLGGDSGFGVSNPYASISSLGSRIVKQRRSRTGGWGILLASLATLLAITGPLELRERRHPSGRKDKKLLFRMMVFSIMFGSGVSWFITVQCMGQARPFSMIITGVCSMVVAFFGTVTCVLGYFLELEGFDEVEQMITISFGSFFIFGTVAGVPSFVLSSFAGHPFGSDGWLFAYLSVSCVVALALSVMLRMRQTKDQNSRGLGNLSCIFAYILATILIYGRFGVAGVDHVLDVRALYGIPAPVLGTFFISPIMLLLEGETCNERRSRVSRISRNTAKPANKAIGINFPNLTRSNQFVPPLVASILVFLAASLYTIFFRGVFSLGGAEKSSEETLATAGTLISMAQRTISHNKAMAFASRLGNASLWTATTMTGPIIHIFGLVATMPSLYLLVSGMWYKRNVPKAQVSLFLPFNLIPVFFCTGTPTLRAVGIICMVGGILQITELSKQGHRSQMRM</sequence>